<evidence type="ECO:0000256" key="6">
    <source>
        <dbReference type="ARBA" id="ARBA00023163"/>
    </source>
</evidence>
<gene>
    <name evidence="8" type="primary">ihfA</name>
    <name evidence="8" type="synonym">himA</name>
    <name evidence="11" type="ORF">ACERLL_12470</name>
</gene>
<dbReference type="SMART" id="SM00411">
    <property type="entry name" value="BHL"/>
    <property type="match status" value="1"/>
</dbReference>
<dbReference type="RefSeq" id="WP_373656421.1">
    <property type="nucleotide sequence ID" value="NZ_JBGUAW010000008.1"/>
</dbReference>
<dbReference type="Gene3D" id="4.10.520.10">
    <property type="entry name" value="IHF-like DNA-binding proteins"/>
    <property type="match status" value="1"/>
</dbReference>
<evidence type="ECO:0000256" key="8">
    <source>
        <dbReference type="HAMAP-Rule" id="MF_00380"/>
    </source>
</evidence>
<evidence type="ECO:0000256" key="4">
    <source>
        <dbReference type="ARBA" id="ARBA00023015"/>
    </source>
</evidence>
<comment type="caution">
    <text evidence="11">The sequence shown here is derived from an EMBL/GenBank/DDBJ whole genome shotgun (WGS) entry which is preliminary data.</text>
</comment>
<dbReference type="NCBIfam" id="TIGR00987">
    <property type="entry name" value="himA"/>
    <property type="match status" value="1"/>
</dbReference>
<comment type="similarity">
    <text evidence="1 8 9">Belongs to the bacterial histone-like protein family.</text>
</comment>
<dbReference type="CDD" id="cd13835">
    <property type="entry name" value="IHF_A"/>
    <property type="match status" value="1"/>
</dbReference>
<keyword evidence="3 8" id="KW-0810">Translation regulation</keyword>
<keyword evidence="6 8" id="KW-0804">Transcription</keyword>
<reference evidence="11 12" key="1">
    <citation type="submission" date="2024-08" db="EMBL/GenBank/DDBJ databases">
        <title>Whole-genome sequencing of halo(alkali)philic microorganisms from hypersaline lakes.</title>
        <authorList>
            <person name="Sorokin D.Y."/>
            <person name="Merkel A.Y."/>
            <person name="Messina E."/>
            <person name="Yakimov M."/>
        </authorList>
    </citation>
    <scope>NUCLEOTIDE SEQUENCE [LARGE SCALE GENOMIC DNA]</scope>
    <source>
        <strain evidence="11 12">Cl-TMA</strain>
    </source>
</reference>
<accession>A0ABV4TWF1</accession>
<dbReference type="HAMAP" id="MF_00380">
    <property type="entry name" value="IHF_alpha"/>
    <property type="match status" value="1"/>
</dbReference>
<dbReference type="Pfam" id="PF00216">
    <property type="entry name" value="Bac_DNA_binding"/>
    <property type="match status" value="1"/>
</dbReference>
<dbReference type="PANTHER" id="PTHR33175:SF2">
    <property type="entry name" value="INTEGRATION HOST FACTOR SUBUNIT ALPHA"/>
    <property type="match status" value="1"/>
</dbReference>
<name>A0ABV4TWF1_9GAMM</name>
<organism evidence="11 12">
    <name type="scientific">Thiohalorhabdus methylotrophus</name>
    <dbReference type="NCBI Taxonomy" id="3242694"/>
    <lineage>
        <taxon>Bacteria</taxon>
        <taxon>Pseudomonadati</taxon>
        <taxon>Pseudomonadota</taxon>
        <taxon>Gammaproteobacteria</taxon>
        <taxon>Thiohalorhabdales</taxon>
        <taxon>Thiohalorhabdaceae</taxon>
        <taxon>Thiohalorhabdus</taxon>
    </lineage>
</organism>
<protein>
    <recommendedName>
        <fullName evidence="2 8">Integration host factor subunit alpha</fullName>
        <shortName evidence="8">IHF-alpha</shortName>
    </recommendedName>
</protein>
<evidence type="ECO:0000256" key="1">
    <source>
        <dbReference type="ARBA" id="ARBA00010529"/>
    </source>
</evidence>
<keyword evidence="7 8" id="KW-0233">DNA recombination</keyword>
<evidence type="ECO:0000313" key="12">
    <source>
        <dbReference type="Proteomes" id="UP001575181"/>
    </source>
</evidence>
<evidence type="ECO:0000313" key="11">
    <source>
        <dbReference type="EMBL" id="MFA9461637.1"/>
    </source>
</evidence>
<keyword evidence="5 8" id="KW-0238">DNA-binding</keyword>
<dbReference type="NCBIfam" id="NF001401">
    <property type="entry name" value="PRK00285.1"/>
    <property type="match status" value="1"/>
</dbReference>
<dbReference type="EMBL" id="JBGUAW010000008">
    <property type="protein sequence ID" value="MFA9461637.1"/>
    <property type="molecule type" value="Genomic_DNA"/>
</dbReference>
<evidence type="ECO:0000256" key="5">
    <source>
        <dbReference type="ARBA" id="ARBA00023125"/>
    </source>
</evidence>
<evidence type="ECO:0000256" key="3">
    <source>
        <dbReference type="ARBA" id="ARBA00022845"/>
    </source>
</evidence>
<dbReference type="InterPro" id="IPR020816">
    <property type="entry name" value="Histone-like_DNA-bd_CS"/>
</dbReference>
<evidence type="ECO:0000256" key="9">
    <source>
        <dbReference type="RuleBase" id="RU003939"/>
    </source>
</evidence>
<comment type="subunit">
    <text evidence="8 10">Heterodimer of an alpha and a beta chain.</text>
</comment>
<sequence>MAITKADLVEMLHDRIGFSKKEARELVETSLDEIRLALANGEEVKLSGFGKFELRDKPPRPGRNPKTGEEVTITARRVVNFRPSQVLKGRVNGEPVE</sequence>
<comment type="function">
    <text evidence="8 10">This protein is one of the two subunits of integration host factor, a specific DNA-binding protein that functions in genetic recombination as well as in transcriptional and translational control.</text>
</comment>
<dbReference type="PANTHER" id="PTHR33175">
    <property type="entry name" value="DNA-BINDING PROTEIN HU"/>
    <property type="match status" value="1"/>
</dbReference>
<keyword evidence="4 8" id="KW-0805">Transcription regulation</keyword>
<dbReference type="InterPro" id="IPR005684">
    <property type="entry name" value="IHF_alpha"/>
</dbReference>
<evidence type="ECO:0000256" key="7">
    <source>
        <dbReference type="ARBA" id="ARBA00023172"/>
    </source>
</evidence>
<dbReference type="PRINTS" id="PR01727">
    <property type="entry name" value="DNABINDINGHU"/>
</dbReference>
<dbReference type="Proteomes" id="UP001575181">
    <property type="component" value="Unassembled WGS sequence"/>
</dbReference>
<evidence type="ECO:0000256" key="2">
    <source>
        <dbReference type="ARBA" id="ARBA00018329"/>
    </source>
</evidence>
<dbReference type="SUPFAM" id="SSF47729">
    <property type="entry name" value="IHF-like DNA-binding proteins"/>
    <property type="match status" value="1"/>
</dbReference>
<dbReference type="InterPro" id="IPR000119">
    <property type="entry name" value="Hist_DNA-bd"/>
</dbReference>
<dbReference type="PROSITE" id="PS00045">
    <property type="entry name" value="HISTONE_LIKE"/>
    <property type="match status" value="1"/>
</dbReference>
<keyword evidence="12" id="KW-1185">Reference proteome</keyword>
<dbReference type="InterPro" id="IPR010992">
    <property type="entry name" value="IHF-like_DNA-bd_dom_sf"/>
</dbReference>
<proteinExistence type="inferred from homology"/>
<evidence type="ECO:0000256" key="10">
    <source>
        <dbReference type="RuleBase" id="RU004485"/>
    </source>
</evidence>